<dbReference type="EMBL" id="FOFU01000001">
    <property type="protein sequence ID" value="SEP82764.1"/>
    <property type="molecule type" value="Genomic_DNA"/>
</dbReference>
<sequence length="69" mass="8143">MDEIIKNLETLEENWMHKTKCEKIEEIREALIDMANDMWDRNIGGDEPQIVIQKVNELMKKLKESVVEG</sequence>
<gene>
    <name evidence="1" type="ORF">SAMN04487977_101543</name>
</gene>
<keyword evidence="2" id="KW-1185">Reference proteome</keyword>
<dbReference type="Proteomes" id="UP000182360">
    <property type="component" value="Unassembled WGS sequence"/>
</dbReference>
<dbReference type="RefSeq" id="WP_074640647.1">
    <property type="nucleotide sequence ID" value="NZ_FOFU01000001.1"/>
</dbReference>
<organism evidence="1 2">
    <name type="scientific">Treponema bryantii</name>
    <dbReference type="NCBI Taxonomy" id="163"/>
    <lineage>
        <taxon>Bacteria</taxon>
        <taxon>Pseudomonadati</taxon>
        <taxon>Spirochaetota</taxon>
        <taxon>Spirochaetia</taxon>
        <taxon>Spirochaetales</taxon>
        <taxon>Treponemataceae</taxon>
        <taxon>Treponema</taxon>
    </lineage>
</organism>
<proteinExistence type="predicted"/>
<name>A0A1H9B1D4_9SPIR</name>
<evidence type="ECO:0000313" key="1">
    <source>
        <dbReference type="EMBL" id="SEP82764.1"/>
    </source>
</evidence>
<reference evidence="1 2" key="1">
    <citation type="submission" date="2016-10" db="EMBL/GenBank/DDBJ databases">
        <authorList>
            <person name="de Groot N.N."/>
        </authorList>
    </citation>
    <scope>NUCLEOTIDE SEQUENCE [LARGE SCALE GENOMIC DNA]</scope>
    <source>
        <strain evidence="1 2">B25</strain>
    </source>
</reference>
<accession>A0A1H9B1D4</accession>
<protein>
    <submittedName>
        <fullName evidence="1">Uncharacterized protein</fullName>
    </submittedName>
</protein>
<evidence type="ECO:0000313" key="2">
    <source>
        <dbReference type="Proteomes" id="UP000182360"/>
    </source>
</evidence>
<dbReference type="AlphaFoldDB" id="A0A1H9B1D4"/>